<reference evidence="2 3" key="1">
    <citation type="journal article" date="2016" name="Nat. Commun.">
        <title>Thousands of microbial genomes shed light on interconnected biogeochemical processes in an aquifer system.</title>
        <authorList>
            <person name="Anantharaman K."/>
            <person name="Brown C.T."/>
            <person name="Hug L.A."/>
            <person name="Sharon I."/>
            <person name="Castelle C.J."/>
            <person name="Probst A.J."/>
            <person name="Thomas B.C."/>
            <person name="Singh A."/>
            <person name="Wilkins M.J."/>
            <person name="Karaoz U."/>
            <person name="Brodie E.L."/>
            <person name="Williams K.H."/>
            <person name="Hubbard S.S."/>
            <person name="Banfield J.F."/>
        </authorList>
    </citation>
    <scope>NUCLEOTIDE SEQUENCE [LARGE SCALE GENOMIC DNA]</scope>
</reference>
<keyword evidence="1" id="KW-0812">Transmembrane</keyword>
<organism evidence="2 3">
    <name type="scientific">Candidatus Adlerbacteria bacterium RIFCSPHIGHO2_12_FULL_53_18</name>
    <dbReference type="NCBI Taxonomy" id="1797242"/>
    <lineage>
        <taxon>Bacteria</taxon>
        <taxon>Candidatus Adleribacteriota</taxon>
    </lineage>
</organism>
<keyword evidence="1" id="KW-0472">Membrane</keyword>
<accession>A0A1F4XTV1</accession>
<protein>
    <submittedName>
        <fullName evidence="2">Uncharacterized protein</fullName>
    </submittedName>
</protein>
<dbReference type="Proteomes" id="UP000178091">
    <property type="component" value="Unassembled WGS sequence"/>
</dbReference>
<proteinExistence type="predicted"/>
<sequence>MLVSWWKVTWEDNLMHEMKMGPDGHSDYEHEEHITLLYRIGSWIGFLFLLPMLIAGVKMNLLERRRPQRQ</sequence>
<evidence type="ECO:0000256" key="1">
    <source>
        <dbReference type="SAM" id="Phobius"/>
    </source>
</evidence>
<keyword evidence="1" id="KW-1133">Transmembrane helix</keyword>
<name>A0A1F4XTV1_9BACT</name>
<feature type="transmembrane region" description="Helical" evidence="1">
    <location>
        <begin position="40"/>
        <end position="61"/>
    </location>
</feature>
<evidence type="ECO:0000313" key="3">
    <source>
        <dbReference type="Proteomes" id="UP000178091"/>
    </source>
</evidence>
<comment type="caution">
    <text evidence="2">The sequence shown here is derived from an EMBL/GenBank/DDBJ whole genome shotgun (WGS) entry which is preliminary data.</text>
</comment>
<evidence type="ECO:0000313" key="2">
    <source>
        <dbReference type="EMBL" id="OGC85127.1"/>
    </source>
</evidence>
<dbReference type="AlphaFoldDB" id="A0A1F4XTV1"/>
<dbReference type="EMBL" id="MEWW01000003">
    <property type="protein sequence ID" value="OGC85127.1"/>
    <property type="molecule type" value="Genomic_DNA"/>
</dbReference>
<gene>
    <name evidence="2" type="ORF">A3F55_01755</name>
</gene>